<dbReference type="InterPro" id="IPR036388">
    <property type="entry name" value="WH-like_DNA-bd_sf"/>
</dbReference>
<proteinExistence type="predicted"/>
<feature type="compositionally biased region" description="Gly residues" evidence="1">
    <location>
        <begin position="330"/>
        <end position="343"/>
    </location>
</feature>
<dbReference type="EMBL" id="CP065738">
    <property type="protein sequence ID" value="QPT52827.1"/>
    <property type="molecule type" value="Genomic_DNA"/>
</dbReference>
<evidence type="ECO:0000256" key="1">
    <source>
        <dbReference type="SAM" id="MobiDB-lite"/>
    </source>
</evidence>
<name>A0A7T3F6F6_9MICC</name>
<accession>A0A7T3F6F6</accession>
<dbReference type="Gene3D" id="1.10.10.10">
    <property type="entry name" value="Winged helix-like DNA-binding domain superfamily/Winged helix DNA-binding domain"/>
    <property type="match status" value="1"/>
</dbReference>
<evidence type="ECO:0000313" key="2">
    <source>
        <dbReference type="EMBL" id="QPT52827.1"/>
    </source>
</evidence>
<gene>
    <name evidence="2" type="ORF">I6G21_05600</name>
</gene>
<sequence length="343" mass="37802">MRKMNTAAEEELWRVLRPILEDYGLDPSVEGEGPDQRMVWVPTASGPRPMKVLLRRHAVASSRQEAAGSRIIAAPRISAGLGAQLRQQGIFYIDTAGNAFLDLPGYRLQVEGRTEHSDDFWQRQTQISTAFTPAGLRVLFALLVSEQSREASQRELAEAADVSVGTASLTIRALEGQRLILRDAGEVHLLDEERLRDLWIDHYIVRLAPKLRTRRFAGPPPHWWLEEAGEWSAGGTLGGETGLEQVGTDLVARETVLYGTPPWLDLVRLGRLIPDDQGNVVLREQFWGPPLLSDARVVPGLLLEADARAAADPRVQETAARLTRRSGPGVHDGAGQDGAGSWR</sequence>
<dbReference type="SUPFAM" id="SSF46785">
    <property type="entry name" value="Winged helix' DNA-binding domain"/>
    <property type="match status" value="1"/>
</dbReference>
<reference evidence="2 3" key="1">
    <citation type="submission" date="2020-12" db="EMBL/GenBank/DDBJ databases">
        <title>FDA dAtabase for Regulatory Grade micrObial Sequences (FDA-ARGOS): Supporting development and validation of Infectious Disease Dx tests.</title>
        <authorList>
            <person name="Sproer C."/>
            <person name="Gronow S."/>
            <person name="Severitt S."/>
            <person name="Schroder I."/>
            <person name="Tallon L."/>
            <person name="Sadzewicz L."/>
            <person name="Zhao X."/>
            <person name="Boylan J."/>
            <person name="Ott S."/>
            <person name="Bowen H."/>
            <person name="Vavikolanu K."/>
            <person name="Mehta A."/>
            <person name="Aluvathingal J."/>
            <person name="Nadendla S."/>
            <person name="Lowell S."/>
            <person name="Myers T."/>
            <person name="Yan Y."/>
            <person name="Sichtig H."/>
        </authorList>
    </citation>
    <scope>NUCLEOTIDE SEQUENCE [LARGE SCALE GENOMIC DNA]</scope>
    <source>
        <strain evidence="2 3">FDAARGOS_864</strain>
    </source>
</reference>
<feature type="region of interest" description="Disordered" evidence="1">
    <location>
        <begin position="313"/>
        <end position="343"/>
    </location>
</feature>
<organism evidence="2 3">
    <name type="scientific">Rothia kristinae</name>
    <dbReference type="NCBI Taxonomy" id="37923"/>
    <lineage>
        <taxon>Bacteria</taxon>
        <taxon>Bacillati</taxon>
        <taxon>Actinomycetota</taxon>
        <taxon>Actinomycetes</taxon>
        <taxon>Micrococcales</taxon>
        <taxon>Micrococcaceae</taxon>
        <taxon>Rothia</taxon>
    </lineage>
</organism>
<dbReference type="Proteomes" id="UP000594975">
    <property type="component" value="Chromosome"/>
</dbReference>
<dbReference type="InterPro" id="IPR036390">
    <property type="entry name" value="WH_DNA-bd_sf"/>
</dbReference>
<dbReference type="Pfam" id="PF09952">
    <property type="entry name" value="AbiEi_2"/>
    <property type="match status" value="1"/>
</dbReference>
<evidence type="ECO:0000313" key="3">
    <source>
        <dbReference type="Proteomes" id="UP000594975"/>
    </source>
</evidence>
<dbReference type="KEGG" id="rkr:I6G21_05600"/>
<dbReference type="AlphaFoldDB" id="A0A7T3F6F6"/>
<dbReference type="InterPro" id="IPR019238">
    <property type="entry name" value="AbiEi_2"/>
</dbReference>
<protein>
    <submittedName>
        <fullName evidence="2">Uncharacterized protein</fullName>
    </submittedName>
</protein>